<dbReference type="RefSeq" id="XP_051440436.1">
    <property type="nucleotide sequence ID" value="XM_051592359.1"/>
</dbReference>
<name>A0AAD5H866_UMBRA</name>
<dbReference type="PANTHER" id="PTHR15615">
    <property type="match status" value="1"/>
</dbReference>
<dbReference type="Proteomes" id="UP001206595">
    <property type="component" value="Unassembled WGS sequence"/>
</dbReference>
<dbReference type="PANTHER" id="PTHR15615:SF27">
    <property type="entry name" value="PHO85 CYCLIN CLG1"/>
    <property type="match status" value="1"/>
</dbReference>
<reference evidence="1" key="1">
    <citation type="submission" date="2021-06" db="EMBL/GenBank/DDBJ databases">
        <authorList>
            <consortium name="DOE Joint Genome Institute"/>
            <person name="Mondo S.J."/>
            <person name="Amses K.R."/>
            <person name="Simmons D.R."/>
            <person name="Longcore J.E."/>
            <person name="Seto K."/>
            <person name="Alves G.H."/>
            <person name="Bonds A.E."/>
            <person name="Quandt C.A."/>
            <person name="Davis W.J."/>
            <person name="Chang Y."/>
            <person name="Letcher P.M."/>
            <person name="Powell M.J."/>
            <person name="Kuo A."/>
            <person name="Labutti K."/>
            <person name="Pangilinan J."/>
            <person name="Andreopoulos W."/>
            <person name="Tritt A."/>
            <person name="Riley R."/>
            <person name="Hundley H."/>
            <person name="Johnson J."/>
            <person name="Lipzen A."/>
            <person name="Barry K."/>
            <person name="Berbee M.L."/>
            <person name="Buchler N.E."/>
            <person name="Grigoriev I.V."/>
            <person name="Spatafora J.W."/>
            <person name="Stajich J.E."/>
            <person name="James T.Y."/>
        </authorList>
    </citation>
    <scope>NUCLEOTIDE SEQUENCE</scope>
    <source>
        <strain evidence="1">AG</strain>
    </source>
</reference>
<protein>
    <submittedName>
        <fullName evidence="1">Uncharacterized protein</fullName>
    </submittedName>
</protein>
<keyword evidence="2" id="KW-1185">Reference proteome</keyword>
<dbReference type="GO" id="GO:0016538">
    <property type="term" value="F:cyclin-dependent protein serine/threonine kinase regulator activity"/>
    <property type="evidence" value="ECO:0007669"/>
    <property type="project" value="TreeGrafter"/>
</dbReference>
<sequence length="154" mass="17330">MSFIKGIPSFPESHRLPVMPTLSSNNPDQLADFCAFVVPCIWGDGWAKLGTSTVDSKRYSMFRSFCKDVISATQISSSCILVSLRYIRVLRSCYPSIKGSVGSEFRLFTTSLILANKFLDDNTYTNKVGRMIRGRIFYFFSLVTHTPSFPVDLV</sequence>
<accession>A0AAD5H866</accession>
<evidence type="ECO:0000313" key="2">
    <source>
        <dbReference type="Proteomes" id="UP001206595"/>
    </source>
</evidence>
<dbReference type="AlphaFoldDB" id="A0AAD5H866"/>
<dbReference type="GO" id="GO:0019901">
    <property type="term" value="F:protein kinase binding"/>
    <property type="evidence" value="ECO:0007669"/>
    <property type="project" value="InterPro"/>
</dbReference>
<dbReference type="Gene3D" id="1.10.472.10">
    <property type="entry name" value="Cyclin-like"/>
    <property type="match status" value="1"/>
</dbReference>
<evidence type="ECO:0000313" key="1">
    <source>
        <dbReference type="EMBL" id="KAI8575432.1"/>
    </source>
</evidence>
<proteinExistence type="predicted"/>
<gene>
    <name evidence="1" type="ORF">K450DRAFT_261697</name>
</gene>
<comment type="caution">
    <text evidence="1">The sequence shown here is derived from an EMBL/GenBank/DDBJ whole genome shotgun (WGS) entry which is preliminary data.</text>
</comment>
<dbReference type="EMBL" id="MU620981">
    <property type="protein sequence ID" value="KAI8575432.1"/>
    <property type="molecule type" value="Genomic_DNA"/>
</dbReference>
<dbReference type="GO" id="GO:0000307">
    <property type="term" value="C:cyclin-dependent protein kinase holoenzyme complex"/>
    <property type="evidence" value="ECO:0007669"/>
    <property type="project" value="TreeGrafter"/>
</dbReference>
<organism evidence="1 2">
    <name type="scientific">Umbelopsis ramanniana AG</name>
    <dbReference type="NCBI Taxonomy" id="1314678"/>
    <lineage>
        <taxon>Eukaryota</taxon>
        <taxon>Fungi</taxon>
        <taxon>Fungi incertae sedis</taxon>
        <taxon>Mucoromycota</taxon>
        <taxon>Mucoromycotina</taxon>
        <taxon>Umbelopsidomycetes</taxon>
        <taxon>Umbelopsidales</taxon>
        <taxon>Umbelopsidaceae</taxon>
        <taxon>Umbelopsis</taxon>
    </lineage>
</organism>
<dbReference type="InterPro" id="IPR013922">
    <property type="entry name" value="Cyclin_PHO80-like"/>
</dbReference>
<dbReference type="CDD" id="cd20557">
    <property type="entry name" value="CYCLIN_ScPCL1-like"/>
    <property type="match status" value="1"/>
</dbReference>
<dbReference type="GO" id="GO:0005634">
    <property type="term" value="C:nucleus"/>
    <property type="evidence" value="ECO:0007669"/>
    <property type="project" value="TreeGrafter"/>
</dbReference>
<reference evidence="1" key="2">
    <citation type="journal article" date="2022" name="Proc. Natl. Acad. Sci. U.S.A.">
        <title>Diploid-dominant life cycles characterize the early evolution of Fungi.</title>
        <authorList>
            <person name="Amses K.R."/>
            <person name="Simmons D.R."/>
            <person name="Longcore J.E."/>
            <person name="Mondo S.J."/>
            <person name="Seto K."/>
            <person name="Jeronimo G.H."/>
            <person name="Bonds A.E."/>
            <person name="Quandt C.A."/>
            <person name="Davis W.J."/>
            <person name="Chang Y."/>
            <person name="Federici B.A."/>
            <person name="Kuo A."/>
            <person name="LaButti K."/>
            <person name="Pangilinan J."/>
            <person name="Andreopoulos W."/>
            <person name="Tritt A."/>
            <person name="Riley R."/>
            <person name="Hundley H."/>
            <person name="Johnson J."/>
            <person name="Lipzen A."/>
            <person name="Barry K."/>
            <person name="Lang B.F."/>
            <person name="Cuomo C.A."/>
            <person name="Buchler N.E."/>
            <person name="Grigoriev I.V."/>
            <person name="Spatafora J.W."/>
            <person name="Stajich J.E."/>
            <person name="James T.Y."/>
        </authorList>
    </citation>
    <scope>NUCLEOTIDE SEQUENCE</scope>
    <source>
        <strain evidence="1">AG</strain>
    </source>
</reference>
<dbReference type="GeneID" id="75917702"/>